<dbReference type="EMBL" id="UOFL01000053">
    <property type="protein sequence ID" value="VAW74157.1"/>
    <property type="molecule type" value="Genomic_DNA"/>
</dbReference>
<dbReference type="CDD" id="cd18873">
    <property type="entry name" value="NUDIX_NadM_like"/>
    <property type="match status" value="1"/>
</dbReference>
<dbReference type="Pfam" id="PF01467">
    <property type="entry name" value="CTP_transf_like"/>
    <property type="match status" value="1"/>
</dbReference>
<dbReference type="SUPFAM" id="SSF52374">
    <property type="entry name" value="Nucleotidylyl transferase"/>
    <property type="match status" value="1"/>
</dbReference>
<dbReference type="PROSITE" id="PS51462">
    <property type="entry name" value="NUDIX"/>
    <property type="match status" value="1"/>
</dbReference>
<sequence length="411" mass="48068">MLQEKQAIQKKQKFDYAVYIGRFQPFHLGHMHCVTEALQNAEKLIIVIGSTNQARSFRNPWSFEERQQMMVESLSRSQLSRIIFVGIEDSFYEPGQWRTEVRRLVADSITSDRHGKRKSNASVLITGHFRDNTSQYLRQFMEWKYISVNDYQSIHATTIRNSWFDAFREGGQGKESVSMTSAREISDRKKRQQQWIESNQSTLSANGLQWLINFSTLEQATKIIEEAQYIKEYRAHVSQLRWPVVLVTTDAVLIQNRQVLMVKRRGFPGKGLWALPGGFVDQDERIEDALFRELKEETGVNLSSHELNQCQLATHVFDDPDRSSRGRTITHASVYQLPDMFDHKLQAGDDASEVCWFDLNSLIEIRDQIFEDHYQIVRYFESRYLRDTNSEQNVTIIKFYNNNKQGGFCYD</sequence>
<gene>
    <name evidence="3" type="ORF">MNBD_GAMMA12-2883</name>
</gene>
<keyword evidence="3" id="KW-0808">Transferase</keyword>
<protein>
    <submittedName>
        <fullName evidence="3">Nicotinamide-nucleotide adenylyltransferase, NadM family / ADP-ribose pyrophosphatase</fullName>
        <ecNumber evidence="3">2.7.7.1</ecNumber>
        <ecNumber evidence="3">3.6.1.13</ecNumber>
    </submittedName>
</protein>
<evidence type="ECO:0000259" key="2">
    <source>
        <dbReference type="PROSITE" id="PS51462"/>
    </source>
</evidence>
<reference evidence="3" key="1">
    <citation type="submission" date="2018-06" db="EMBL/GenBank/DDBJ databases">
        <authorList>
            <person name="Zhirakovskaya E."/>
        </authorList>
    </citation>
    <scope>NUCLEOTIDE SEQUENCE</scope>
</reference>
<proteinExistence type="predicted"/>
<dbReference type="InterPro" id="IPR020084">
    <property type="entry name" value="NUDIX_hydrolase_CS"/>
</dbReference>
<dbReference type="EC" id="3.6.1.13" evidence="3"/>
<dbReference type="Pfam" id="PF00293">
    <property type="entry name" value="NUDIX"/>
    <property type="match status" value="1"/>
</dbReference>
<dbReference type="GO" id="GO:0000309">
    <property type="term" value="F:nicotinamide-nucleotide adenylyltransferase activity"/>
    <property type="evidence" value="ECO:0007669"/>
    <property type="project" value="UniProtKB-EC"/>
</dbReference>
<dbReference type="InterPro" id="IPR000086">
    <property type="entry name" value="NUDIX_hydrolase_dom"/>
</dbReference>
<dbReference type="PANTHER" id="PTHR43736">
    <property type="entry name" value="ADP-RIBOSE PYROPHOSPHATASE"/>
    <property type="match status" value="1"/>
</dbReference>
<dbReference type="InterPro" id="IPR020476">
    <property type="entry name" value="Nudix_hydrolase"/>
</dbReference>
<accession>A0A3B0YET7</accession>
<dbReference type="PROSITE" id="PS00893">
    <property type="entry name" value="NUDIX_BOX"/>
    <property type="match status" value="1"/>
</dbReference>
<dbReference type="GO" id="GO:0047631">
    <property type="term" value="F:ADP-ribose diphosphatase activity"/>
    <property type="evidence" value="ECO:0007669"/>
    <property type="project" value="UniProtKB-EC"/>
</dbReference>
<dbReference type="InterPro" id="IPR015797">
    <property type="entry name" value="NUDIX_hydrolase-like_dom_sf"/>
</dbReference>
<dbReference type="PRINTS" id="PR00502">
    <property type="entry name" value="NUDIXFAMILY"/>
</dbReference>
<dbReference type="InterPro" id="IPR014729">
    <property type="entry name" value="Rossmann-like_a/b/a_fold"/>
</dbReference>
<dbReference type="InterPro" id="IPR004821">
    <property type="entry name" value="Cyt_trans-like"/>
</dbReference>
<dbReference type="SUPFAM" id="SSF55811">
    <property type="entry name" value="Nudix"/>
    <property type="match status" value="1"/>
</dbReference>
<dbReference type="EC" id="2.7.7.1" evidence="3"/>
<dbReference type="Gene3D" id="3.40.50.620">
    <property type="entry name" value="HUPs"/>
    <property type="match status" value="1"/>
</dbReference>
<evidence type="ECO:0000313" key="3">
    <source>
        <dbReference type="EMBL" id="VAW74157.1"/>
    </source>
</evidence>
<name>A0A3B0YET7_9ZZZZ</name>
<dbReference type="AlphaFoldDB" id="A0A3B0YET7"/>
<evidence type="ECO:0000256" key="1">
    <source>
        <dbReference type="ARBA" id="ARBA00022801"/>
    </source>
</evidence>
<dbReference type="NCBIfam" id="TIGR00125">
    <property type="entry name" value="cyt_tran_rel"/>
    <property type="match status" value="1"/>
</dbReference>
<dbReference type="Gene3D" id="3.90.79.10">
    <property type="entry name" value="Nucleoside Triphosphate Pyrophosphohydrolase"/>
    <property type="match status" value="1"/>
</dbReference>
<keyword evidence="1 3" id="KW-0378">Hydrolase</keyword>
<dbReference type="PANTHER" id="PTHR43736:SF1">
    <property type="entry name" value="DIHYDRONEOPTERIN TRIPHOSPHATE DIPHOSPHATASE"/>
    <property type="match status" value="1"/>
</dbReference>
<organism evidence="3">
    <name type="scientific">hydrothermal vent metagenome</name>
    <dbReference type="NCBI Taxonomy" id="652676"/>
    <lineage>
        <taxon>unclassified sequences</taxon>
        <taxon>metagenomes</taxon>
        <taxon>ecological metagenomes</taxon>
    </lineage>
</organism>
<keyword evidence="3" id="KW-0548">Nucleotidyltransferase</keyword>
<feature type="domain" description="Nudix hydrolase" evidence="2">
    <location>
        <begin position="239"/>
        <end position="380"/>
    </location>
</feature>